<dbReference type="CDD" id="cd03351">
    <property type="entry name" value="LbH_UDP-GlcNAc_AT"/>
    <property type="match status" value="1"/>
</dbReference>
<evidence type="ECO:0000256" key="5">
    <source>
        <dbReference type="ARBA" id="ARBA00023315"/>
    </source>
</evidence>
<organism evidence="7">
    <name type="scientific">marine metagenome</name>
    <dbReference type="NCBI Taxonomy" id="408172"/>
    <lineage>
        <taxon>unclassified sequences</taxon>
        <taxon>metagenomes</taxon>
        <taxon>ecological metagenomes</taxon>
    </lineage>
</organism>
<dbReference type="Pfam" id="PF00132">
    <property type="entry name" value="Hexapep"/>
    <property type="match status" value="1"/>
</dbReference>
<dbReference type="SUPFAM" id="SSF51161">
    <property type="entry name" value="Trimeric LpxA-like enzymes"/>
    <property type="match status" value="1"/>
</dbReference>
<dbReference type="Gene3D" id="2.160.10.10">
    <property type="entry name" value="Hexapeptide repeat proteins"/>
    <property type="match status" value="1"/>
</dbReference>
<dbReference type="InterPro" id="IPR010137">
    <property type="entry name" value="Lipid_A_LpxA"/>
</dbReference>
<dbReference type="NCBIfam" id="TIGR01852">
    <property type="entry name" value="lipid_A_lpxA"/>
    <property type="match status" value="1"/>
</dbReference>
<dbReference type="InterPro" id="IPR001451">
    <property type="entry name" value="Hexapep"/>
</dbReference>
<dbReference type="GO" id="GO:0008780">
    <property type="term" value="F:acyl-[acyl-carrier-protein]-UDP-N-acetylglucosamine O-acyltransferase activity"/>
    <property type="evidence" value="ECO:0007669"/>
    <property type="project" value="InterPro"/>
</dbReference>
<dbReference type="Gene3D" id="1.20.1180.10">
    <property type="entry name" value="Udp N-acetylglucosamine O-acyltransferase, C-terminal domain"/>
    <property type="match status" value="1"/>
</dbReference>
<keyword evidence="3" id="KW-0808">Transferase</keyword>
<dbReference type="PANTHER" id="PTHR43480:SF1">
    <property type="entry name" value="ACYL-[ACYL-CARRIER-PROTEIN]--UDP-N-ACETYLGLUCOSAMINE O-ACYLTRANSFERASE, MITOCHONDRIAL-RELATED"/>
    <property type="match status" value="1"/>
</dbReference>
<reference evidence="7" key="1">
    <citation type="submission" date="2018-05" db="EMBL/GenBank/DDBJ databases">
        <authorList>
            <person name="Lanie J.A."/>
            <person name="Ng W.-L."/>
            <person name="Kazmierczak K.M."/>
            <person name="Andrzejewski T.M."/>
            <person name="Davidsen T.M."/>
            <person name="Wayne K.J."/>
            <person name="Tettelin H."/>
            <person name="Glass J.I."/>
            <person name="Rusch D."/>
            <person name="Podicherti R."/>
            <person name="Tsui H.-C.T."/>
            <person name="Winkler M.E."/>
        </authorList>
    </citation>
    <scope>NUCLEOTIDE SEQUENCE</scope>
</reference>
<name>A0A382TXF4_9ZZZZ</name>
<evidence type="ECO:0000313" key="7">
    <source>
        <dbReference type="EMBL" id="SVD26754.1"/>
    </source>
</evidence>
<dbReference type="GO" id="GO:0016020">
    <property type="term" value="C:membrane"/>
    <property type="evidence" value="ECO:0007669"/>
    <property type="project" value="GOC"/>
</dbReference>
<feature type="non-terminal residue" evidence="7">
    <location>
        <position position="239"/>
    </location>
</feature>
<evidence type="ECO:0000256" key="3">
    <source>
        <dbReference type="ARBA" id="ARBA00022679"/>
    </source>
</evidence>
<keyword evidence="2" id="KW-0441">Lipid A biosynthesis</keyword>
<keyword evidence="5" id="KW-0012">Acyltransferase</keyword>
<dbReference type="InterPro" id="IPR011004">
    <property type="entry name" value="Trimer_LpxA-like_sf"/>
</dbReference>
<dbReference type="InterPro" id="IPR037157">
    <property type="entry name" value="Acetyltransf_C_sf"/>
</dbReference>
<gene>
    <name evidence="7" type="ORF">METZ01_LOCUS379608</name>
</gene>
<evidence type="ECO:0000259" key="6">
    <source>
        <dbReference type="Pfam" id="PF13720"/>
    </source>
</evidence>
<protein>
    <recommendedName>
        <fullName evidence="6">UDP N-acetylglucosamine O-acyltransferase C-terminal domain-containing protein</fullName>
    </recommendedName>
</protein>
<accession>A0A382TXF4</accession>
<dbReference type="EMBL" id="UINC01139918">
    <property type="protein sequence ID" value="SVD26754.1"/>
    <property type="molecule type" value="Genomic_DNA"/>
</dbReference>
<keyword evidence="4" id="KW-0443">Lipid metabolism</keyword>
<dbReference type="Pfam" id="PF13720">
    <property type="entry name" value="Acetyltransf_11"/>
    <property type="match status" value="1"/>
</dbReference>
<keyword evidence="1" id="KW-0444">Lipid biosynthesis</keyword>
<dbReference type="AlphaFoldDB" id="A0A382TXF4"/>
<feature type="domain" description="UDP N-acetylglucosamine O-acyltransferase C-terminal" evidence="6">
    <location>
        <begin position="174"/>
        <end position="237"/>
    </location>
</feature>
<dbReference type="PIRSF" id="PIRSF000456">
    <property type="entry name" value="UDP-GlcNAc_acltr"/>
    <property type="match status" value="1"/>
</dbReference>
<dbReference type="PANTHER" id="PTHR43480">
    <property type="entry name" value="ACYL-[ACYL-CARRIER-PROTEIN]--UDP-N-ACETYLGLUCOSAMINE O-ACYLTRANSFERASE"/>
    <property type="match status" value="1"/>
</dbReference>
<dbReference type="InterPro" id="IPR029098">
    <property type="entry name" value="Acetyltransf_C"/>
</dbReference>
<proteinExistence type="predicted"/>
<sequence length="239" mass="25884">VIHKTAIISETSNIADNVEIGPYSIIGPNVKIENNTKIHSHVNIVGNTSIGSGNEIFPFASIGTDPQDLKYEGEENFIIIGNNNKIREYSNINPGTKGGGGITKIGNNNLIMVYTHIAHDCNVGNNIVLANNVQVGGHVEIEDNAIIGGSCAIHQFSRIGELSMVGGMTGVLSDVIPFGLSLGNRNSLIGLNLIGLRRAKISNEHIKILDQSYKEIFKSVTIRDNIKNLNEEIKKNKYV</sequence>
<dbReference type="GO" id="GO:0009245">
    <property type="term" value="P:lipid A biosynthetic process"/>
    <property type="evidence" value="ECO:0007669"/>
    <property type="project" value="UniProtKB-KW"/>
</dbReference>
<evidence type="ECO:0000256" key="4">
    <source>
        <dbReference type="ARBA" id="ARBA00023098"/>
    </source>
</evidence>
<evidence type="ECO:0000256" key="2">
    <source>
        <dbReference type="ARBA" id="ARBA00022556"/>
    </source>
</evidence>
<feature type="non-terminal residue" evidence="7">
    <location>
        <position position="1"/>
    </location>
</feature>
<dbReference type="NCBIfam" id="NF003657">
    <property type="entry name" value="PRK05289.1"/>
    <property type="match status" value="1"/>
</dbReference>
<evidence type="ECO:0000256" key="1">
    <source>
        <dbReference type="ARBA" id="ARBA00022516"/>
    </source>
</evidence>